<feature type="transmembrane region" description="Helical" evidence="2">
    <location>
        <begin position="562"/>
        <end position="584"/>
    </location>
</feature>
<proteinExistence type="predicted"/>
<dbReference type="Pfam" id="PF13962">
    <property type="entry name" value="PGG"/>
    <property type="match status" value="1"/>
</dbReference>
<feature type="transmembrane region" description="Helical" evidence="2">
    <location>
        <begin position="590"/>
        <end position="609"/>
    </location>
</feature>
<keyword evidence="1" id="KW-0040">ANK repeat</keyword>
<evidence type="ECO:0000256" key="1">
    <source>
        <dbReference type="PROSITE-ProRule" id="PRU00023"/>
    </source>
</evidence>
<protein>
    <recommendedName>
        <fullName evidence="3">PGG domain-containing protein</fullName>
    </recommendedName>
</protein>
<evidence type="ECO:0000313" key="4">
    <source>
        <dbReference type="EMBL" id="KAJ9166869.1"/>
    </source>
</evidence>
<dbReference type="Pfam" id="PF12796">
    <property type="entry name" value="Ank_2"/>
    <property type="match status" value="1"/>
</dbReference>
<evidence type="ECO:0000256" key="2">
    <source>
        <dbReference type="SAM" id="Phobius"/>
    </source>
</evidence>
<feature type="transmembrane region" description="Helical" evidence="2">
    <location>
        <begin position="514"/>
        <end position="541"/>
    </location>
</feature>
<feature type="transmembrane region" description="Helical" evidence="2">
    <location>
        <begin position="483"/>
        <end position="502"/>
    </location>
</feature>
<organism evidence="4 5">
    <name type="scientific">Hevea brasiliensis</name>
    <name type="common">Para rubber tree</name>
    <name type="synonym">Siphonia brasiliensis</name>
    <dbReference type="NCBI Taxonomy" id="3981"/>
    <lineage>
        <taxon>Eukaryota</taxon>
        <taxon>Viridiplantae</taxon>
        <taxon>Streptophyta</taxon>
        <taxon>Embryophyta</taxon>
        <taxon>Tracheophyta</taxon>
        <taxon>Spermatophyta</taxon>
        <taxon>Magnoliopsida</taxon>
        <taxon>eudicotyledons</taxon>
        <taxon>Gunneridae</taxon>
        <taxon>Pentapetalae</taxon>
        <taxon>rosids</taxon>
        <taxon>fabids</taxon>
        <taxon>Malpighiales</taxon>
        <taxon>Euphorbiaceae</taxon>
        <taxon>Crotonoideae</taxon>
        <taxon>Micrandreae</taxon>
        <taxon>Hevea</taxon>
    </lineage>
</organism>
<dbReference type="PANTHER" id="PTHR24177">
    <property type="entry name" value="CASKIN"/>
    <property type="match status" value="1"/>
</dbReference>
<dbReference type="EMBL" id="JARPOI010000012">
    <property type="protein sequence ID" value="KAJ9166869.1"/>
    <property type="molecule type" value="Genomic_DNA"/>
</dbReference>
<reference evidence="4 5" key="1">
    <citation type="journal article" date="2023" name="Plant Biotechnol. J.">
        <title>Chromosome-level wild Hevea brasiliensis genome provides new tools for genomic-assisted breeding and valuable loci to elevate rubber yield.</title>
        <authorList>
            <person name="Cheng H."/>
            <person name="Song X."/>
            <person name="Hu Y."/>
            <person name="Wu T."/>
            <person name="Yang Q."/>
            <person name="An Z."/>
            <person name="Feng S."/>
            <person name="Deng Z."/>
            <person name="Wu W."/>
            <person name="Zeng X."/>
            <person name="Tu M."/>
            <person name="Wang X."/>
            <person name="Huang H."/>
        </authorList>
    </citation>
    <scope>NUCLEOTIDE SEQUENCE [LARGE SCALE GENOMIC DNA]</scope>
    <source>
        <strain evidence="4">MT/VB/25A 57/8</strain>
    </source>
</reference>
<dbReference type="PANTHER" id="PTHR24177:SF331">
    <property type="entry name" value="PGG DOMAIN-CONTAINING PROTEIN"/>
    <property type="match status" value="1"/>
</dbReference>
<name>A0ABQ9LJX6_HEVBR</name>
<evidence type="ECO:0000259" key="3">
    <source>
        <dbReference type="Pfam" id="PF13962"/>
    </source>
</evidence>
<feature type="domain" description="PGG" evidence="3">
    <location>
        <begin position="471"/>
        <end position="582"/>
    </location>
</feature>
<feature type="transmembrane region" description="Helical" evidence="2">
    <location>
        <begin position="218"/>
        <end position="237"/>
    </location>
</feature>
<dbReference type="SUPFAM" id="SSF48403">
    <property type="entry name" value="Ankyrin repeat"/>
    <property type="match status" value="1"/>
</dbReference>
<dbReference type="InterPro" id="IPR002110">
    <property type="entry name" value="Ankyrin_rpt"/>
</dbReference>
<keyword evidence="2" id="KW-0812">Transmembrane</keyword>
<keyword evidence="5" id="KW-1185">Reference proteome</keyword>
<dbReference type="Gene3D" id="1.25.40.20">
    <property type="entry name" value="Ankyrin repeat-containing domain"/>
    <property type="match status" value="2"/>
</dbReference>
<keyword evidence="2" id="KW-1133">Transmembrane helix</keyword>
<comment type="caution">
    <text evidence="4">The sequence shown here is derived from an EMBL/GenBank/DDBJ whole genome shotgun (WGS) entry which is preliminary data.</text>
</comment>
<accession>A0ABQ9LJX6</accession>
<keyword evidence="2" id="KW-0472">Membrane</keyword>
<evidence type="ECO:0000313" key="5">
    <source>
        <dbReference type="Proteomes" id="UP001174677"/>
    </source>
</evidence>
<dbReference type="PROSITE" id="PS50088">
    <property type="entry name" value="ANK_REPEAT"/>
    <property type="match status" value="1"/>
</dbReference>
<feature type="repeat" description="ANK" evidence="1">
    <location>
        <begin position="123"/>
        <end position="155"/>
    </location>
</feature>
<dbReference type="Proteomes" id="UP001174677">
    <property type="component" value="Chromosome 12"/>
</dbReference>
<dbReference type="InterPro" id="IPR036770">
    <property type="entry name" value="Ankyrin_rpt-contain_sf"/>
</dbReference>
<dbReference type="SMART" id="SM00248">
    <property type="entry name" value="ANK"/>
    <property type="match status" value="4"/>
</dbReference>
<sequence length="644" mass="74103">MDMLEEMKEVYCAISDRNWDGLINYYKRRPEHLLSPVNINGDRVFHLALNSKKKKPFEDLLEIVTSRAFPENTVRDIILTENEEKNNILHEAAIVGNFEVINFLVDGPYKELVKKLLGLKNVDGEVPLFTAAAFGRTKIVKFLASQEGQIEITNKGQTILNKIAKDSRKRYVDGKSILQIAMEGQHFETPKVSEFEKGESRPIVRKTALHVLADMPSAFWSGYTVGNIFEYLVYFFLDHKKFIKSILNFSFEFKSFKFLAGRIWEEKRKHKFALQLAKRLIRNTVWVEEFDSDQFNWSRIPLLTSGRPSPLFIAIKTGILEIVSEIIDAIPQYYVDLRNNKGQSILHWAVMYRREEIFDLLKDKGMSWDKMARKIDDDGNTLLHLVADTKHYTGGTKPGPALQLQEELQWFDRVKSVVPSYYPLLRAKMSKECQNGLKFARVIAKEEFKNPLTPRMLFELTHKKQLEEAQTWIKETSQSCSTVAALVATVVFAAAYTVPGGVNERGFPVFLRAPYFIFFTVMDVIALAFSLTSVVAFLSILTSPFEFDDFRRSIPWKLNFGFILLFFSVISAMLAFGATILLVIRSEKEWTTSLISIAAFFPVSVFTILQIHLYRTLIQDAFETAWKILPCFGMFSQSRARKQH</sequence>
<gene>
    <name evidence="4" type="ORF">P3X46_021563</name>
</gene>
<dbReference type="InterPro" id="IPR026961">
    <property type="entry name" value="PGG_dom"/>
</dbReference>